<keyword evidence="2" id="KW-1185">Reference proteome</keyword>
<organism evidence="1 2">
    <name type="scientific">Brenneria roseae subsp. americana</name>
    <dbReference type="NCBI Taxonomy" id="1508507"/>
    <lineage>
        <taxon>Bacteria</taxon>
        <taxon>Pseudomonadati</taxon>
        <taxon>Pseudomonadota</taxon>
        <taxon>Gammaproteobacteria</taxon>
        <taxon>Enterobacterales</taxon>
        <taxon>Pectobacteriaceae</taxon>
        <taxon>Brenneria</taxon>
    </lineage>
</organism>
<evidence type="ECO:0000313" key="1">
    <source>
        <dbReference type="EMBL" id="PWC11387.1"/>
    </source>
</evidence>
<proteinExistence type="predicted"/>
<dbReference type="PROSITE" id="PS51257">
    <property type="entry name" value="PROKAR_LIPOPROTEIN"/>
    <property type="match status" value="1"/>
</dbReference>
<dbReference type="Proteomes" id="UP000245138">
    <property type="component" value="Unassembled WGS sequence"/>
</dbReference>
<accession>A0A2U1TPQ1</accession>
<comment type="caution">
    <text evidence="1">The sequence shown here is derived from an EMBL/GenBank/DDBJ whole genome shotgun (WGS) entry which is preliminary data.</text>
</comment>
<name>A0A2U1TPQ1_9GAMM</name>
<evidence type="ECO:0000313" key="2">
    <source>
        <dbReference type="Proteomes" id="UP000245138"/>
    </source>
</evidence>
<gene>
    <name evidence="1" type="ORF">B4923_13745</name>
</gene>
<evidence type="ECO:0008006" key="3">
    <source>
        <dbReference type="Google" id="ProtNLM"/>
    </source>
</evidence>
<dbReference type="AlphaFoldDB" id="A0A2U1TPQ1"/>
<sequence length="79" mass="9423">MKKYLCLFAFPLLTTACTETKPPVCWGKIEIGRHVYDQPIYDKRQELRDTRYLVGDSFKYTWVSKSKFTDLSEYRANFN</sequence>
<reference evidence="1 2" key="1">
    <citation type="submission" date="2018-04" db="EMBL/GenBank/DDBJ databases">
        <title>Brenneria corticis sp.nov.</title>
        <authorList>
            <person name="Li Y."/>
        </authorList>
    </citation>
    <scope>NUCLEOTIDE SEQUENCE [LARGE SCALE GENOMIC DNA]</scope>
    <source>
        <strain evidence="1 2">LMG 27715</strain>
    </source>
</reference>
<protein>
    <recommendedName>
        <fullName evidence="3">Cor protein</fullName>
    </recommendedName>
</protein>
<dbReference type="EMBL" id="QDKJ01000010">
    <property type="protein sequence ID" value="PWC11387.1"/>
    <property type="molecule type" value="Genomic_DNA"/>
</dbReference>
<dbReference type="RefSeq" id="WP_109054931.1">
    <property type="nucleotide sequence ID" value="NZ_QDKJ01000010.1"/>
</dbReference>